<reference evidence="1 2" key="1">
    <citation type="submission" date="2016-10" db="EMBL/GenBank/DDBJ databases">
        <authorList>
            <person name="de Groot N.N."/>
        </authorList>
    </citation>
    <scope>NUCLEOTIDE SEQUENCE [LARGE SCALE GENOMIC DNA]</scope>
    <source>
        <strain evidence="1 2">Nl13</strain>
    </source>
</reference>
<dbReference type="EMBL" id="FNVK01000010">
    <property type="protein sequence ID" value="SEF81543.1"/>
    <property type="molecule type" value="Genomic_DNA"/>
</dbReference>
<proteinExistence type="predicted"/>
<name>A0A1H5V2Q0_NITMU</name>
<evidence type="ECO:0000313" key="2">
    <source>
        <dbReference type="Proteomes" id="UP000236751"/>
    </source>
</evidence>
<dbReference type="AlphaFoldDB" id="A0A1H5V2Q0"/>
<gene>
    <name evidence="1" type="ORF">SAMN05216403_11049</name>
</gene>
<protein>
    <submittedName>
        <fullName evidence="1">Uncharacterized protein</fullName>
    </submittedName>
</protein>
<organism evidence="1 2">
    <name type="scientific">Nitrosospira multiformis (strain ATCC 25196 / NCIMB 11849 / C 71)</name>
    <dbReference type="NCBI Taxonomy" id="323848"/>
    <lineage>
        <taxon>Bacteria</taxon>
        <taxon>Pseudomonadati</taxon>
        <taxon>Pseudomonadota</taxon>
        <taxon>Betaproteobacteria</taxon>
        <taxon>Nitrosomonadales</taxon>
        <taxon>Nitrosomonadaceae</taxon>
        <taxon>Nitrosospira</taxon>
    </lineage>
</organism>
<evidence type="ECO:0000313" key="1">
    <source>
        <dbReference type="EMBL" id="SEF81543.1"/>
    </source>
</evidence>
<dbReference type="Proteomes" id="UP000236751">
    <property type="component" value="Unassembled WGS sequence"/>
</dbReference>
<accession>A0A1H5V2Q0</accession>
<sequence>MKHNVEQNSQRPTLERPRGRLATFVLYQRKNNSLLNVTAAPAHNLHSFYRSIKA</sequence>